<gene>
    <name evidence="2" type="ORF">DC3_41690</name>
</gene>
<dbReference type="EMBL" id="BJXB01000022">
    <property type="protein sequence ID" value="GEM48534.1"/>
    <property type="molecule type" value="Genomic_DNA"/>
</dbReference>
<keyword evidence="3" id="KW-1185">Reference proteome</keyword>
<feature type="domain" description="Aminoglycoside phosphotransferase" evidence="1">
    <location>
        <begin position="33"/>
        <end position="259"/>
    </location>
</feature>
<dbReference type="Proteomes" id="UP000321306">
    <property type="component" value="Unassembled WGS sequence"/>
</dbReference>
<evidence type="ECO:0000259" key="1">
    <source>
        <dbReference type="Pfam" id="PF01636"/>
    </source>
</evidence>
<dbReference type="AlphaFoldDB" id="A0A511N6Q8"/>
<comment type="caution">
    <text evidence="2">The sequence shown here is derived from an EMBL/GenBank/DDBJ whole genome shotgun (WGS) entry which is preliminary data.</text>
</comment>
<reference evidence="2 3" key="1">
    <citation type="submission" date="2019-07" db="EMBL/GenBank/DDBJ databases">
        <title>Whole genome shotgun sequence of Deinococcus cellulosilyticus NBRC 106333.</title>
        <authorList>
            <person name="Hosoyama A."/>
            <person name="Uohara A."/>
            <person name="Ohji S."/>
            <person name="Ichikawa N."/>
        </authorList>
    </citation>
    <scope>NUCLEOTIDE SEQUENCE [LARGE SCALE GENOMIC DNA]</scope>
    <source>
        <strain evidence="2 3">NBRC 106333</strain>
    </source>
</reference>
<dbReference type="InterPro" id="IPR011009">
    <property type="entry name" value="Kinase-like_dom_sf"/>
</dbReference>
<dbReference type="InterPro" id="IPR002575">
    <property type="entry name" value="Aminoglycoside_PTrfase"/>
</dbReference>
<evidence type="ECO:0000313" key="3">
    <source>
        <dbReference type="Proteomes" id="UP000321306"/>
    </source>
</evidence>
<dbReference type="Gene3D" id="3.90.1200.10">
    <property type="match status" value="1"/>
</dbReference>
<accession>A0A511N6Q8</accession>
<name>A0A511N6Q8_DEIC1</name>
<sequence length="303" mass="33944">MSDALNTGCFLKQLWNEPVLGVRPLHPGYEDHASEVWQVTTSSGAFVLRRSLVAGIPEVDFWQGAHHLCGVDASTLQDLRQVLTLLSGIQGVQVPRVRGEVEVEGQVYLVLEKLDGNTICSFEDQPETVMEQLGEMMARIHAQTFTWCGHPTGRVQKPLEDFHAALLDTMQMLVDRFYPAAEFRAALEHARAQLEDVPVTEASLVMLDQDPSQYLHHEGELSGLVDVEAYVIAPAALDLIGLEYVLDRKAARAVKQGYCRIRPFPDLSRVRSPYRLFCRLLSIQGKVPLEDWMNHPAFLDGLD</sequence>
<proteinExistence type="predicted"/>
<dbReference type="InterPro" id="IPR051678">
    <property type="entry name" value="AGP_Transferase"/>
</dbReference>
<protein>
    <recommendedName>
        <fullName evidence="1">Aminoglycoside phosphotransferase domain-containing protein</fullName>
    </recommendedName>
</protein>
<dbReference type="SUPFAM" id="SSF56112">
    <property type="entry name" value="Protein kinase-like (PK-like)"/>
    <property type="match status" value="1"/>
</dbReference>
<dbReference type="PANTHER" id="PTHR21310">
    <property type="entry name" value="AMINOGLYCOSIDE PHOSPHOTRANSFERASE-RELATED-RELATED"/>
    <property type="match status" value="1"/>
</dbReference>
<dbReference type="Pfam" id="PF01636">
    <property type="entry name" value="APH"/>
    <property type="match status" value="1"/>
</dbReference>
<dbReference type="OrthoDB" id="64480at2"/>
<evidence type="ECO:0000313" key="2">
    <source>
        <dbReference type="EMBL" id="GEM48534.1"/>
    </source>
</evidence>
<organism evidence="2 3">
    <name type="scientific">Deinococcus cellulosilyticus (strain DSM 18568 / NBRC 106333 / KACC 11606 / 5516J-15)</name>
    <dbReference type="NCBI Taxonomy" id="1223518"/>
    <lineage>
        <taxon>Bacteria</taxon>
        <taxon>Thermotogati</taxon>
        <taxon>Deinococcota</taxon>
        <taxon>Deinococci</taxon>
        <taxon>Deinococcales</taxon>
        <taxon>Deinococcaceae</taxon>
        <taxon>Deinococcus</taxon>
    </lineage>
</organism>
<dbReference type="RefSeq" id="WP_146887692.1">
    <property type="nucleotide sequence ID" value="NZ_BJXB01000022.1"/>
</dbReference>
<dbReference type="PANTHER" id="PTHR21310:SF15">
    <property type="entry name" value="AMINOGLYCOSIDE PHOSPHOTRANSFERASE DOMAIN-CONTAINING PROTEIN"/>
    <property type="match status" value="1"/>
</dbReference>